<sequence length="80" mass="8459">MKVKQRAAVTAGAITAIGMPAPAIADAKVTGFAAHSAGFLSGDVVRIPAVFWPALERPHGARVGLSPFYEQEDKRLCDRP</sequence>
<feature type="chain" id="PRO_5047542501" description="Secreted protein" evidence="1">
    <location>
        <begin position="26"/>
        <end position="80"/>
    </location>
</feature>
<evidence type="ECO:0000313" key="3">
    <source>
        <dbReference type="Proteomes" id="UP001602058"/>
    </source>
</evidence>
<protein>
    <recommendedName>
        <fullName evidence="4">Secreted protein</fullName>
    </recommendedName>
</protein>
<evidence type="ECO:0000313" key="2">
    <source>
        <dbReference type="EMBL" id="MFF4526284.1"/>
    </source>
</evidence>
<comment type="caution">
    <text evidence="2">The sequence shown here is derived from an EMBL/GenBank/DDBJ whole genome shotgun (WGS) entry which is preliminary data.</text>
</comment>
<accession>A0ABW6USP3</accession>
<dbReference type="EMBL" id="JBIAWJ010000024">
    <property type="protein sequence ID" value="MFF4526284.1"/>
    <property type="molecule type" value="Genomic_DNA"/>
</dbReference>
<gene>
    <name evidence="2" type="ORF">ACFY1D_33360</name>
</gene>
<evidence type="ECO:0008006" key="4">
    <source>
        <dbReference type="Google" id="ProtNLM"/>
    </source>
</evidence>
<feature type="signal peptide" evidence="1">
    <location>
        <begin position="1"/>
        <end position="25"/>
    </location>
</feature>
<organism evidence="2 3">
    <name type="scientific">Streptomyces bluensis</name>
    <dbReference type="NCBI Taxonomy" id="33897"/>
    <lineage>
        <taxon>Bacteria</taxon>
        <taxon>Bacillati</taxon>
        <taxon>Actinomycetota</taxon>
        <taxon>Actinomycetes</taxon>
        <taxon>Kitasatosporales</taxon>
        <taxon>Streptomycetaceae</taxon>
        <taxon>Streptomyces</taxon>
    </lineage>
</organism>
<keyword evidence="3" id="KW-1185">Reference proteome</keyword>
<name>A0ABW6USP3_9ACTN</name>
<proteinExistence type="predicted"/>
<keyword evidence="1" id="KW-0732">Signal</keyword>
<reference evidence="2 3" key="1">
    <citation type="submission" date="2024-10" db="EMBL/GenBank/DDBJ databases">
        <title>The Natural Products Discovery Center: Release of the First 8490 Sequenced Strains for Exploring Actinobacteria Biosynthetic Diversity.</title>
        <authorList>
            <person name="Kalkreuter E."/>
            <person name="Kautsar S.A."/>
            <person name="Yang D."/>
            <person name="Bader C.D."/>
            <person name="Teijaro C.N."/>
            <person name="Fluegel L."/>
            <person name="Davis C.M."/>
            <person name="Simpson J.R."/>
            <person name="Lauterbach L."/>
            <person name="Steele A.D."/>
            <person name="Gui C."/>
            <person name="Meng S."/>
            <person name="Li G."/>
            <person name="Viehrig K."/>
            <person name="Ye F."/>
            <person name="Su P."/>
            <person name="Kiefer A.F."/>
            <person name="Nichols A."/>
            <person name="Cepeda A.J."/>
            <person name="Yan W."/>
            <person name="Fan B."/>
            <person name="Jiang Y."/>
            <person name="Adhikari A."/>
            <person name="Zheng C.-J."/>
            <person name="Schuster L."/>
            <person name="Cowan T.M."/>
            <person name="Smanski M.J."/>
            <person name="Chevrette M.G."/>
            <person name="De Carvalho L.P.S."/>
            <person name="Shen B."/>
        </authorList>
    </citation>
    <scope>NUCLEOTIDE SEQUENCE [LARGE SCALE GENOMIC DNA]</scope>
    <source>
        <strain evidence="2 3">NPDC001390</strain>
    </source>
</reference>
<dbReference type="Proteomes" id="UP001602058">
    <property type="component" value="Unassembled WGS sequence"/>
</dbReference>
<evidence type="ECO:0000256" key="1">
    <source>
        <dbReference type="SAM" id="SignalP"/>
    </source>
</evidence>
<dbReference type="RefSeq" id="WP_351085588.1">
    <property type="nucleotide sequence ID" value="NZ_JBEOZG010000033.1"/>
</dbReference>